<organism evidence="2 3">
    <name type="scientific">Araneus ventricosus</name>
    <name type="common">Orbweaver spider</name>
    <name type="synonym">Epeira ventricosa</name>
    <dbReference type="NCBI Taxonomy" id="182803"/>
    <lineage>
        <taxon>Eukaryota</taxon>
        <taxon>Metazoa</taxon>
        <taxon>Ecdysozoa</taxon>
        <taxon>Arthropoda</taxon>
        <taxon>Chelicerata</taxon>
        <taxon>Arachnida</taxon>
        <taxon>Araneae</taxon>
        <taxon>Araneomorphae</taxon>
        <taxon>Entelegynae</taxon>
        <taxon>Araneoidea</taxon>
        <taxon>Araneidae</taxon>
        <taxon>Araneus</taxon>
    </lineage>
</organism>
<sequence>MVIIMLCGFPLTVSTSDVTATVNLRQIMNNPWISSHVNLRSANCKSGNWSQIQPVDFLPLSSASTSITMLSIGRNDTTRGFCLTVNFRCHNCKSGNWS</sequence>
<accession>A0A4Y2GLY0</accession>
<evidence type="ECO:0000256" key="1">
    <source>
        <dbReference type="SAM" id="SignalP"/>
    </source>
</evidence>
<reference evidence="2 3" key="1">
    <citation type="journal article" date="2019" name="Sci. Rep.">
        <title>Orb-weaving spider Araneus ventricosus genome elucidates the spidroin gene catalogue.</title>
        <authorList>
            <person name="Kono N."/>
            <person name="Nakamura H."/>
            <person name="Ohtoshi R."/>
            <person name="Moran D.A.P."/>
            <person name="Shinohara A."/>
            <person name="Yoshida Y."/>
            <person name="Fujiwara M."/>
            <person name="Mori M."/>
            <person name="Tomita M."/>
            <person name="Arakawa K."/>
        </authorList>
    </citation>
    <scope>NUCLEOTIDE SEQUENCE [LARGE SCALE GENOMIC DNA]</scope>
</reference>
<gene>
    <name evidence="2" type="ORF">AVEN_214609_1</name>
</gene>
<evidence type="ECO:0000313" key="2">
    <source>
        <dbReference type="EMBL" id="GBM54630.1"/>
    </source>
</evidence>
<name>A0A4Y2GLY0_ARAVE</name>
<dbReference type="AlphaFoldDB" id="A0A4Y2GLY0"/>
<evidence type="ECO:0000313" key="3">
    <source>
        <dbReference type="Proteomes" id="UP000499080"/>
    </source>
</evidence>
<feature type="signal peptide" evidence="1">
    <location>
        <begin position="1"/>
        <end position="15"/>
    </location>
</feature>
<dbReference type="EMBL" id="BGPR01001468">
    <property type="protein sequence ID" value="GBM54630.1"/>
    <property type="molecule type" value="Genomic_DNA"/>
</dbReference>
<protein>
    <submittedName>
        <fullName evidence="2">Uncharacterized protein</fullName>
    </submittedName>
</protein>
<keyword evidence="1" id="KW-0732">Signal</keyword>
<feature type="chain" id="PRO_5021488113" evidence="1">
    <location>
        <begin position="16"/>
        <end position="98"/>
    </location>
</feature>
<keyword evidence="3" id="KW-1185">Reference proteome</keyword>
<proteinExistence type="predicted"/>
<dbReference type="Proteomes" id="UP000499080">
    <property type="component" value="Unassembled WGS sequence"/>
</dbReference>
<comment type="caution">
    <text evidence="2">The sequence shown here is derived from an EMBL/GenBank/DDBJ whole genome shotgun (WGS) entry which is preliminary data.</text>
</comment>